<evidence type="ECO:0000256" key="10">
    <source>
        <dbReference type="RuleBase" id="RU365011"/>
    </source>
</evidence>
<evidence type="ECO:0000256" key="7">
    <source>
        <dbReference type="ARBA" id="ARBA00022927"/>
    </source>
</evidence>
<keyword evidence="8 10" id="KW-1133">Transmembrane helix</keyword>
<dbReference type="GO" id="GO:0016050">
    <property type="term" value="P:vesicle organization"/>
    <property type="evidence" value="ECO:0007669"/>
    <property type="project" value="EnsemblFungi"/>
</dbReference>
<dbReference type="STRING" id="1071383.J7S6U9"/>
<dbReference type="KEGG" id="kng:KNAG_0E03300"/>
<comment type="function">
    <text evidence="10">Involved in inositol deacylation of GPI-anchored proteins which plays important roles in the quality control and ER-associated degradation of GPI-anchored proteins.</text>
</comment>
<feature type="transmembrane region" description="Helical" evidence="10">
    <location>
        <begin position="1005"/>
        <end position="1023"/>
    </location>
</feature>
<proteinExistence type="inferred from homology"/>
<dbReference type="InterPro" id="IPR056824">
    <property type="entry name" value="PGAP1_TMD"/>
</dbReference>
<name>J7S6U9_HUIN7</name>
<dbReference type="GO" id="GO:0006888">
    <property type="term" value="P:endoplasmic reticulum to Golgi vesicle-mediated transport"/>
    <property type="evidence" value="ECO:0007669"/>
    <property type="project" value="EnsemblFungi"/>
</dbReference>
<dbReference type="GeneID" id="34526289"/>
<evidence type="ECO:0000256" key="5">
    <source>
        <dbReference type="ARBA" id="ARBA00022801"/>
    </source>
</evidence>
<dbReference type="Pfam" id="PF25140">
    <property type="entry name" value="PGAP1_TMD"/>
    <property type="match status" value="1"/>
</dbReference>
<feature type="transmembrane region" description="Helical" evidence="10">
    <location>
        <begin position="860"/>
        <end position="892"/>
    </location>
</feature>
<comment type="subcellular location">
    <subcellularLocation>
        <location evidence="1">Endoplasmic reticulum membrane</location>
        <topology evidence="1">Multi-pass membrane protein</topology>
    </subcellularLocation>
</comment>
<keyword evidence="4 10" id="KW-0812">Transmembrane</keyword>
<keyword evidence="7 10" id="KW-0653">Protein transport</keyword>
<dbReference type="Pfam" id="PF07819">
    <property type="entry name" value="PGAP1"/>
    <property type="match status" value="1"/>
</dbReference>
<dbReference type="Proteomes" id="UP000006310">
    <property type="component" value="Chromosome 5"/>
</dbReference>
<dbReference type="GO" id="GO:0005789">
    <property type="term" value="C:endoplasmic reticulum membrane"/>
    <property type="evidence" value="ECO:0007669"/>
    <property type="project" value="UniProtKB-SubCell"/>
</dbReference>
<feature type="transmembrane region" description="Helical" evidence="10">
    <location>
        <begin position="798"/>
        <end position="821"/>
    </location>
</feature>
<gene>
    <name evidence="14" type="primary">KNAG0E03300</name>
    <name evidence="14" type="ordered locus">KNAG_0E03300</name>
</gene>
<dbReference type="AlphaFoldDB" id="J7S6U9"/>
<dbReference type="GO" id="GO:0006505">
    <property type="term" value="P:GPI anchor metabolic process"/>
    <property type="evidence" value="ECO:0007669"/>
    <property type="project" value="EnsemblFungi"/>
</dbReference>
<evidence type="ECO:0000256" key="1">
    <source>
        <dbReference type="ARBA" id="ARBA00004477"/>
    </source>
</evidence>
<evidence type="ECO:0000256" key="3">
    <source>
        <dbReference type="ARBA" id="ARBA00022448"/>
    </source>
</evidence>
<keyword evidence="5 10" id="KW-0378">Hydrolase</keyword>
<feature type="transmembrane region" description="Helical" evidence="10">
    <location>
        <begin position="45"/>
        <end position="65"/>
    </location>
</feature>
<feature type="region of interest" description="Disordered" evidence="11">
    <location>
        <begin position="393"/>
        <end position="412"/>
    </location>
</feature>
<evidence type="ECO:0000256" key="9">
    <source>
        <dbReference type="ARBA" id="ARBA00023136"/>
    </source>
</evidence>
<keyword evidence="3 10" id="KW-0813">Transport</keyword>
<evidence type="ECO:0000256" key="8">
    <source>
        <dbReference type="ARBA" id="ARBA00022989"/>
    </source>
</evidence>
<feature type="transmembrane region" description="Helical" evidence="10">
    <location>
        <begin position="979"/>
        <end position="999"/>
    </location>
</feature>
<dbReference type="OrthoDB" id="348976at2759"/>
<reference evidence="14 15" key="1">
    <citation type="journal article" date="2011" name="Proc. Natl. Acad. Sci. U.S.A.">
        <title>Evolutionary erosion of yeast sex chromosomes by mating-type switching accidents.</title>
        <authorList>
            <person name="Gordon J.L."/>
            <person name="Armisen D."/>
            <person name="Proux-Wera E."/>
            <person name="Oheigeartaigh S.S."/>
            <person name="Byrne K.P."/>
            <person name="Wolfe K.H."/>
        </authorList>
    </citation>
    <scope>NUCLEOTIDE SEQUENCE [LARGE SCALE GENOMIC DNA]</scope>
    <source>
        <strain evidence="15">ATCC MYA-139 / BCRC 22969 / CBS 8797 / CCRC 22969 / KCTC 17520 / NBRC 10181 / NCYC 3082</strain>
    </source>
</reference>
<dbReference type="GO" id="GO:0034368">
    <property type="term" value="P:protein-lipid complex remodeling"/>
    <property type="evidence" value="ECO:0007669"/>
    <property type="project" value="EnsemblFungi"/>
</dbReference>
<feature type="transmembrane region" description="Helical" evidence="10">
    <location>
        <begin position="694"/>
        <end position="712"/>
    </location>
</feature>
<evidence type="ECO:0000256" key="2">
    <source>
        <dbReference type="ARBA" id="ARBA00006931"/>
    </source>
</evidence>
<dbReference type="PANTHER" id="PTHR15495">
    <property type="entry name" value="NEGATIVE REGULATOR OF VESICLE FORMATION-RELATED"/>
    <property type="match status" value="1"/>
</dbReference>
<dbReference type="OMA" id="WVRNLAV"/>
<reference evidence="15" key="2">
    <citation type="submission" date="2012-08" db="EMBL/GenBank/DDBJ databases">
        <title>Genome sequence of Kazachstania naganishii.</title>
        <authorList>
            <person name="Gordon J.L."/>
            <person name="Armisen D."/>
            <person name="Proux-Wera E."/>
            <person name="OhEigeartaigh S.S."/>
            <person name="Byrne K.P."/>
            <person name="Wolfe K.H."/>
        </authorList>
    </citation>
    <scope>NUCLEOTIDE SEQUENCE [LARGE SCALE GENOMIC DNA]</scope>
    <source>
        <strain evidence="15">ATCC MYA-139 / BCRC 22969 / CBS 8797 / CCRC 22969 / KCTC 17520 / NBRC 10181 / NCYC 3082</strain>
    </source>
</reference>
<keyword evidence="6 10" id="KW-0256">Endoplasmic reticulum</keyword>
<dbReference type="GO" id="GO:0036503">
    <property type="term" value="P:ERAD pathway"/>
    <property type="evidence" value="ECO:0007669"/>
    <property type="project" value="EnsemblFungi"/>
</dbReference>
<feature type="compositionally biased region" description="Basic and acidic residues" evidence="11">
    <location>
        <begin position="395"/>
        <end position="405"/>
    </location>
</feature>
<dbReference type="GO" id="GO:0006621">
    <property type="term" value="P:protein retention in ER lumen"/>
    <property type="evidence" value="ECO:0007669"/>
    <property type="project" value="EnsemblFungi"/>
</dbReference>
<dbReference type="GO" id="GO:0050185">
    <property type="term" value="F:phosphatidylinositol deacylase activity"/>
    <property type="evidence" value="ECO:0007669"/>
    <property type="project" value="EnsemblFungi"/>
</dbReference>
<evidence type="ECO:0000313" key="15">
    <source>
        <dbReference type="Proteomes" id="UP000006310"/>
    </source>
</evidence>
<dbReference type="SUPFAM" id="SSF53474">
    <property type="entry name" value="alpha/beta-Hydrolases"/>
    <property type="match status" value="1"/>
</dbReference>
<dbReference type="Pfam" id="PF25141">
    <property type="entry name" value="PGAP1_2nd"/>
    <property type="match status" value="1"/>
</dbReference>
<dbReference type="PANTHER" id="PTHR15495:SF7">
    <property type="entry name" value="GPI INOSITOL-DEACYLASE"/>
    <property type="match status" value="1"/>
</dbReference>
<keyword evidence="15" id="KW-1185">Reference proteome</keyword>
<evidence type="ECO:0000256" key="6">
    <source>
        <dbReference type="ARBA" id="ARBA00022824"/>
    </source>
</evidence>
<keyword evidence="9 10" id="KW-0472">Membrane</keyword>
<dbReference type="EC" id="3.1.-.-" evidence="10"/>
<feature type="transmembrane region" description="Helical" evidence="10">
    <location>
        <begin position="732"/>
        <end position="750"/>
    </location>
</feature>
<protein>
    <recommendedName>
        <fullName evidence="10">GPI inositol-deacylase</fullName>
        <ecNumber evidence="10">3.1.-.-</ecNumber>
    </recommendedName>
</protein>
<evidence type="ECO:0000256" key="11">
    <source>
        <dbReference type="SAM" id="MobiDB-lite"/>
    </source>
</evidence>
<feature type="domain" description="GPI inositol-deacylase PGAP1-like alpha/beta" evidence="12">
    <location>
        <begin position="123"/>
        <end position="359"/>
    </location>
</feature>
<feature type="domain" description="GPI inositol-deacylase transmembrane" evidence="13">
    <location>
        <begin position="695"/>
        <end position="1020"/>
    </location>
</feature>
<evidence type="ECO:0000256" key="4">
    <source>
        <dbReference type="ARBA" id="ARBA00022692"/>
    </source>
</evidence>
<dbReference type="InterPro" id="IPR012908">
    <property type="entry name" value="PGAP1-ab_dom-like"/>
</dbReference>
<sequence>MDKAFRTGAALVKRLLPRKRKEGPRSSSYKTTTQDDQDGNYNRTFTYVSFVGIFMSLLLLLTAFLMKYEGADSSQCTPVWMYPSYAKIEGFDTKYTPLAQKYHLYLYREQDLDKVPLESNEIQLDGIPVLFIPGNAGSFKQGRSIASEAANIYFKSKGILENQVNTRNLDFFIADFNEDFTAFHGKTLMDQAEYLNDAVRYILSLYEESYHYEMVLPQSVILLGHSMGGIVARTMLALENHLPGSVYSIYTLSSPHAASPVTFDGDILKIYGATDKYWRAQLGEEDSFFSRNVSLVSITGGISDEILPADYATVADLIPPENGFSTFTTTIPSVWTPIDHLAIVWCEQLRHVIAKLLLESVDSNTSSKVKPLSERISLAKKHLLSGFEDYATEEGNVRRPEESSHNTDTTYSSGVQFVGENETLVIESTNYDTIQRFIRMDISKVDRDNDALKFTLLTSVEKPEVLFCQNFARLGSSANVKCVNAKNDINTVPRSTKDEFYPADSSWGKDQTPFKMLHFSGQDLRDYDFIIIKKPKRNILGDNGWLTATVSFKNPDDVVLDTPLLLSLRSRKLAVPSQENFVSQTWIFPNLWNSLVSYRLTIFAKDTDGSDNLFEPFIRQATFEPFETKWHINVAQNKKVDISMHNVSPYIPIDETQSRHLSLNIIVPPNMDISLKLKVNVFLTLKLLFIRYRLAIPAFLAVFVSLVLGFQFNYYRKSANFISFPDALGKILKSYGVVMLIVLFLMSPITNNKLVQKIFSLIDPVGLNKPFLLEEYHIYNNYYYLGIRDIFTSWIGPLFGVMTVGALFTLCKLIDFVAYLIGQLSEYIYKDTNEKETLPTWSGRDINVQVFDKKRILTCIMLLVAVVFYVPYQLIFMITVLIQLGTCVRIAYLEKHSVSTGNETIRKRQSNLINYNISILLLLTVVAIIDTPIVVVFLHDLAIRWESTFNSHHNIFAVLPILLLVTANSKFKIPTFSGFVDSYIITGLFFYLSFFSTIYGVRNLFWIHHLVNIICGWLFYGVFTNQ</sequence>
<evidence type="ECO:0000259" key="12">
    <source>
        <dbReference type="Pfam" id="PF07819"/>
    </source>
</evidence>
<evidence type="ECO:0000313" key="14">
    <source>
        <dbReference type="EMBL" id="CCK70589.1"/>
    </source>
</evidence>
<dbReference type="EMBL" id="HE978318">
    <property type="protein sequence ID" value="CCK70589.1"/>
    <property type="molecule type" value="Genomic_DNA"/>
</dbReference>
<feature type="transmembrane region" description="Helical" evidence="10">
    <location>
        <begin position="913"/>
        <end position="939"/>
    </location>
</feature>
<dbReference type="GO" id="GO:0015031">
    <property type="term" value="P:protein transport"/>
    <property type="evidence" value="ECO:0007669"/>
    <property type="project" value="UniProtKB-KW"/>
</dbReference>
<dbReference type="InterPro" id="IPR029058">
    <property type="entry name" value="AB_hydrolase_fold"/>
</dbReference>
<organism evidence="14 15">
    <name type="scientific">Huiozyma naganishii (strain ATCC MYA-139 / BCRC 22969 / CBS 8797 / KCTC 17520 / NBRC 10181 / NCYC 3082 / Yp74L-3)</name>
    <name type="common">Yeast</name>
    <name type="synonym">Kazachstania naganishii</name>
    <dbReference type="NCBI Taxonomy" id="1071383"/>
    <lineage>
        <taxon>Eukaryota</taxon>
        <taxon>Fungi</taxon>
        <taxon>Dikarya</taxon>
        <taxon>Ascomycota</taxon>
        <taxon>Saccharomycotina</taxon>
        <taxon>Saccharomycetes</taxon>
        <taxon>Saccharomycetales</taxon>
        <taxon>Saccharomycetaceae</taxon>
        <taxon>Huiozyma</taxon>
    </lineage>
</organism>
<dbReference type="HOGENOM" id="CLU_006103_0_0_1"/>
<accession>J7S6U9</accession>
<dbReference type="Gene3D" id="3.40.50.1820">
    <property type="entry name" value="alpha/beta hydrolase"/>
    <property type="match status" value="1"/>
</dbReference>
<dbReference type="eggNOG" id="KOG3724">
    <property type="taxonomic scope" value="Eukaryota"/>
</dbReference>
<dbReference type="InterPro" id="IPR039529">
    <property type="entry name" value="PGAP1/BST1"/>
</dbReference>
<evidence type="ECO:0000259" key="13">
    <source>
        <dbReference type="Pfam" id="PF25140"/>
    </source>
</evidence>
<comment type="similarity">
    <text evidence="2 10">Belongs to the GPI inositol-deacylase family.</text>
</comment>
<dbReference type="RefSeq" id="XP_022464835.1">
    <property type="nucleotide sequence ID" value="XM_022608327.1"/>
</dbReference>